<gene>
    <name evidence="5" type="ORF">C9374_000761</name>
</gene>
<feature type="region of interest" description="Disordered" evidence="3">
    <location>
        <begin position="1421"/>
        <end position="1441"/>
    </location>
</feature>
<feature type="region of interest" description="Disordered" evidence="3">
    <location>
        <begin position="88"/>
        <end position="116"/>
    </location>
</feature>
<organism evidence="5 6">
    <name type="scientific">Naegleria lovaniensis</name>
    <name type="common">Amoeba</name>
    <dbReference type="NCBI Taxonomy" id="51637"/>
    <lineage>
        <taxon>Eukaryota</taxon>
        <taxon>Discoba</taxon>
        <taxon>Heterolobosea</taxon>
        <taxon>Tetramitia</taxon>
        <taxon>Eutetramitia</taxon>
        <taxon>Vahlkampfiidae</taxon>
        <taxon>Naegleria</taxon>
    </lineage>
</organism>
<feature type="compositionally biased region" description="Basic and acidic residues" evidence="3">
    <location>
        <begin position="421"/>
        <end position="435"/>
    </location>
</feature>
<evidence type="ECO:0000256" key="3">
    <source>
        <dbReference type="SAM" id="MobiDB-lite"/>
    </source>
</evidence>
<feature type="region of interest" description="Disordered" evidence="3">
    <location>
        <begin position="133"/>
        <end position="168"/>
    </location>
</feature>
<comment type="caution">
    <text evidence="5">The sequence shown here is derived from an EMBL/GenBank/DDBJ whole genome shotgun (WGS) entry which is preliminary data.</text>
</comment>
<dbReference type="InterPro" id="IPR043161">
    <property type="entry name" value="DOCK_C_lobe_A"/>
</dbReference>
<dbReference type="Proteomes" id="UP000816034">
    <property type="component" value="Unassembled WGS sequence"/>
</dbReference>
<dbReference type="Pfam" id="PF06920">
    <property type="entry name" value="DHR-2_Lobe_A"/>
    <property type="match status" value="1"/>
</dbReference>
<evidence type="ECO:0000259" key="4">
    <source>
        <dbReference type="PROSITE" id="PS51651"/>
    </source>
</evidence>
<feature type="compositionally biased region" description="Polar residues" evidence="3">
    <location>
        <begin position="436"/>
        <end position="448"/>
    </location>
</feature>
<dbReference type="GO" id="GO:0031267">
    <property type="term" value="F:small GTPase binding"/>
    <property type="evidence" value="ECO:0007669"/>
    <property type="project" value="TreeGrafter"/>
</dbReference>
<dbReference type="GO" id="GO:0007264">
    <property type="term" value="P:small GTPase-mediated signal transduction"/>
    <property type="evidence" value="ECO:0007669"/>
    <property type="project" value="InterPro"/>
</dbReference>
<sequence>MPHISSFGDIFSGGGSLFFNNSSSNKSYWPNYEHTFGIAIQSFDPPSHVSDYCIRLSVGDLVIIRGEFEGWYKGERFPSTTSILSTAVSNSPQGFKSKPSGMKKFLQSSSNGDSEQHLPILTTNALTGVVTSYSSGLGSPPTSPTTMGMPESGSLSTTHSRSSKKYSENEIEKVIVSSKGFFPATHIIRFDGSPNNPFSLNYQLATGVSEHQHRNNSQLNEASPANNGSQQQIAVISANNSNVAGNPSLVLLSPRKSNASDMKFGTFQNNDEQGSFMSQPALNSNVLETPPITVSSSSNSSLQPMDHSGEISNSSPNEQNDYITTTPASASPALSSIIGSVTTSNTGVLNPQSSLKNNMYSISDNSILGSSPSALTEVKRNTNPVTNSSQTSVNRTKSFRRGVLNSFHATKQKIEHMINKPEPKKNMTPNSEKRQSILNESQKSKRTSLNLTGMNLSNIFSTSRDDFATNQRAISLSDTFFTDNEKILSPSSSKSHERKRSQSISANTAFLTSSKNTNAIISTALTAIGNVYPEQIYAQSSYLGGTVEIFSNVAQHFQREILPFLEMDWFTPFLNIPICKTIIETVFDWNMKHFKSLTTHEDNRERLMRVFEIECKMINSMIDYYSYQHSNDSENYKPRMKEILKNQAYLLDEGASLFNEDVVIKKNGEKLTPMNTLLFDLYQMYWEAIDKEKSQVIGSLQMQNPFDRLPEGNSQLLMEISGCSYFDKVEWRFCLFDVGSKSIMSEDLVIVTTRKNEYRVDPPINHKHTLDCRVPLAIALSPKLSHSVVTELLNSGYLKCELNFFNLKSNDSLELIVDDILNDKQDLEREELVGVELSLSMITGDYHKAFKQYPQLTHLPLVPMTRFSSSILSDDIRNDIYISIHSLLNKSIDTLYVEAKMYIKDKEGHIIQCDINRKQRVYRSPILRMKNPTWDEIVLVNVNSHQLQSAIITFDFYTINSKKNSYEVTHEFFAYLPIDDATRTLTLGVETYIEPLTCYKISKGYTFQDFMNNESIRTKFAKKSKLTLSLNVVSTSIAINPNLRDFLKWDSMDETNLQSVIKDIDFKTVDTAICFREIMSSLFGIASKYGKARNNIDFVESQLLQKVFEKICTIVSTLAEDSERFNSVVDDYSKSFPYHSSHRFILHYLNKYFDLFKAEDMTIGTKEKLVRALVSFGFFVKIIEKSLSSCKTKLYDFYQEELTFVQNELTVLYTKLKILSQKSDATHTTFKNIKSAFFESLNPSYYDTLLSIFNEETISRQIESLMISLPEEEVHRKLTHIDTVVSSNVFEMHTVNSYLLPKFVDVMENFGECFLEKKSISIMNKLIQCLKKKLSPNKPKLTPGMTKSCSTDSLEERRAPVLSIEDAEGLVIAENDTCTYCVSCLKELLGLIGLLKEAFETSLERTEELEAEYAAARERIEQEGTSGTNNSQSANHSSRQSASDLMSKYESDINQSKRVSCDVVITIINFLDVLTYKDVLDCLLSMLSEYSSCAELDTIELILDLISMLLSKKNPLPKNWTQMNIYQYGTISTIILMSAMKVKKYMVLLEGPSITTISTFSGSFSREAVILNKPIVDVNVNRITKVSQLLIKYLFDTVFSFEPEKMRTFDRKQFLSQHDQRAKILTVFYEDIWSFCPLQLQESCSLELVDKSIKLFKINVSEVIDVAKNLFFDLLKIEYESRHSVSFCEAASERFFSEVTGLEGVRHMLINCIESKLHKYKQLSQELSSSVEEQVNDQFPVHVEQLLNSLHHLLSQIREIEAASTNDPNTMNFQSQENSFKNALKSFKKNNNMQLYFKYLHLLASMQKSRKRYIEAGLALYVHASKLDLNSQNELPYFSDTYPEELERKRKVKLYMEIIDLFEKGKDWERAIQLNEELREHYKKNMNYLELSSIHLEESKLYKKIISSIREYNKYYFVGFYGKALSNTNYIFNAHHQKLADFVNFIKMKFKGAVIKREIPTSFDETKFRTSEQQVIFLAPLEPSCMNEMESYSSERNFEKNCFQLLDSKISPKIQQYHKSHNVNIFKRVKVKREEKKEENHTSAETSLTPQQSSEAKTCISINLEDADGTISFFTIKHPFPNMYTIQEVLEKKVIKLNTLEVAIYYLEQKIHFLQELVISHKLNESNLLTASLDSELTGLIDPRIHGGIYVEVEKYLSPTALETLYEENKYLIAIYKERLSQLAELLKEGLVQRRKHVSKQNLQMSVYLEKKFKNDLIPLLESYNIRIR</sequence>
<dbReference type="PANTHER" id="PTHR45653:SF10">
    <property type="entry name" value="MYOBLAST CITY, ISOFORM B"/>
    <property type="match status" value="1"/>
</dbReference>
<dbReference type="InterPro" id="IPR046769">
    <property type="entry name" value="DOCKER_Lobe_A"/>
</dbReference>
<dbReference type="Gene3D" id="1.25.40.410">
    <property type="match status" value="1"/>
</dbReference>
<evidence type="ECO:0000313" key="5">
    <source>
        <dbReference type="EMBL" id="KAG2387911.1"/>
    </source>
</evidence>
<evidence type="ECO:0000256" key="1">
    <source>
        <dbReference type="ARBA" id="ARBA00022658"/>
    </source>
</evidence>
<evidence type="ECO:0000313" key="6">
    <source>
        <dbReference type="Proteomes" id="UP000816034"/>
    </source>
</evidence>
<protein>
    <recommendedName>
        <fullName evidence="4">DOCKER domain-containing protein</fullName>
    </recommendedName>
</protein>
<feature type="compositionally biased region" description="Low complexity" evidence="3">
    <location>
        <begin position="133"/>
        <end position="160"/>
    </location>
</feature>
<feature type="compositionally biased region" description="Polar residues" evidence="3">
    <location>
        <begin position="1424"/>
        <end position="1441"/>
    </location>
</feature>
<dbReference type="GO" id="GO:0005085">
    <property type="term" value="F:guanyl-nucleotide exchange factor activity"/>
    <property type="evidence" value="ECO:0007669"/>
    <property type="project" value="UniProtKB-KW"/>
</dbReference>
<evidence type="ECO:0000256" key="2">
    <source>
        <dbReference type="PROSITE-ProRule" id="PRU00984"/>
    </source>
</evidence>
<dbReference type="CDD" id="cd11684">
    <property type="entry name" value="DHR2_DOCK"/>
    <property type="match status" value="1"/>
</dbReference>
<feature type="region of interest" description="Disordered" evidence="3">
    <location>
        <begin position="209"/>
        <end position="230"/>
    </location>
</feature>
<feature type="region of interest" description="Disordered" evidence="3">
    <location>
        <begin position="421"/>
        <end position="448"/>
    </location>
</feature>
<feature type="region of interest" description="Disordered" evidence="3">
    <location>
        <begin position="287"/>
        <end position="328"/>
    </location>
</feature>
<dbReference type="PROSITE" id="PS51651">
    <property type="entry name" value="DOCKER"/>
    <property type="match status" value="1"/>
</dbReference>
<dbReference type="RefSeq" id="XP_044551903.1">
    <property type="nucleotide sequence ID" value="XM_044697594.1"/>
</dbReference>
<name>A0AA88KNR6_NAELO</name>
<dbReference type="EMBL" id="PYSW02000011">
    <property type="protein sequence ID" value="KAG2387911.1"/>
    <property type="molecule type" value="Genomic_DNA"/>
</dbReference>
<dbReference type="GO" id="GO:0005737">
    <property type="term" value="C:cytoplasm"/>
    <property type="evidence" value="ECO:0007669"/>
    <property type="project" value="TreeGrafter"/>
</dbReference>
<feature type="domain" description="DOCKER" evidence="4">
    <location>
        <begin position="1787"/>
        <end position="2229"/>
    </location>
</feature>
<proteinExistence type="inferred from homology"/>
<dbReference type="Gene3D" id="1.20.58.740">
    <property type="match status" value="1"/>
</dbReference>
<feature type="compositionally biased region" description="Polar residues" evidence="3">
    <location>
        <begin position="215"/>
        <end position="230"/>
    </location>
</feature>
<reference evidence="5 6" key="1">
    <citation type="journal article" date="2018" name="BMC Genomics">
        <title>The genome of Naegleria lovaniensis, the basis for a comparative approach to unravel pathogenicity factors of the human pathogenic amoeba N. fowleri.</title>
        <authorList>
            <person name="Liechti N."/>
            <person name="Schurch N."/>
            <person name="Bruggmann R."/>
            <person name="Wittwer M."/>
        </authorList>
    </citation>
    <scope>NUCLEOTIDE SEQUENCE [LARGE SCALE GENOMIC DNA]</scope>
    <source>
        <strain evidence="5 6">ATCC 30569</strain>
    </source>
</reference>
<dbReference type="GeneID" id="68093217"/>
<dbReference type="GO" id="GO:0005886">
    <property type="term" value="C:plasma membrane"/>
    <property type="evidence" value="ECO:0007669"/>
    <property type="project" value="TreeGrafter"/>
</dbReference>
<dbReference type="InterPro" id="IPR026791">
    <property type="entry name" value="DOCK"/>
</dbReference>
<accession>A0AA88KNR6</accession>
<comment type="similarity">
    <text evidence="2">Belongs to the DOCK family.</text>
</comment>
<keyword evidence="1" id="KW-0344">Guanine-nucleotide releasing factor</keyword>
<dbReference type="PANTHER" id="PTHR45653">
    <property type="entry name" value="DEDICATOR OF CYTOKINESIS"/>
    <property type="match status" value="1"/>
</dbReference>
<dbReference type="InterPro" id="IPR043162">
    <property type="entry name" value="DOCK_C_lobe_C"/>
</dbReference>
<dbReference type="InterPro" id="IPR027357">
    <property type="entry name" value="DOCKER_dom"/>
</dbReference>
<keyword evidence="6" id="KW-1185">Reference proteome</keyword>
<feature type="compositionally biased region" description="Polar residues" evidence="3">
    <location>
        <begin position="310"/>
        <end position="322"/>
    </location>
</feature>